<gene>
    <name evidence="4" type="ORF">CK203_092508</name>
</gene>
<dbReference type="AlphaFoldDB" id="A0A438DI13"/>
<dbReference type="CDD" id="cd09272">
    <property type="entry name" value="RNase_HI_RT_Ty1"/>
    <property type="match status" value="1"/>
</dbReference>
<dbReference type="PANTHER" id="PTHR11439">
    <property type="entry name" value="GAG-POL-RELATED RETROTRANSPOSON"/>
    <property type="match status" value="1"/>
</dbReference>
<sequence length="701" mass="79524">MKKAMMATWSENEESSEEEKEKEVANMCFMAIDDLDEGSKEDKWFLDSGCSRHMTGDESKFAFLTKRKGGYVTFGDNAKGRIIGQDNLGKFDAKSDVGIFLGYSTSSKAFRVFNKRTMVVEESIHVIFDESNNSLQERESFDDDLGLETSMGKLQIKDKRQQEESGEDPKKEESPLALPPPQQVQGESSQDLPKDWKFVINHPQDQIIGNPSSGCMHSEFEMSMMGELNFFLELQIKQLNEGTFINQAKYIKDLLKRFNMEEAKGDNFELIGFSDADFAGCRIERKSTSGTCHFLGHSLVSWHSKKQNSVALSMAEAEYIAAGFGVIFDEILRLGFHLWTDLDFGSGRVPLCLRAIFWFCSFPARLGLLRVSLLSLPTRFTSEHISIFGFWMAPRKETGTSRAQGKRPAEPSQQLEQTEARRKARYDTAFFGSVEDYQRYKTHFAKRKVAPGRNINFSQLQSLGFEGLFIRIGWLPVVTVSEPIFPTLVRAFYSRMTYGLGGPIRTTVQGVEIELSSESICHILDIPPVGLRVYEAKAWPTIPGFEPREVIQRLCGLADAHGMGKPSAHSLTVPSRVLHHMICSILLPRGGHRDEVSYYEAFLVDSLLTGRRIHVGYVMMRHMMSCCESTTRVLPYGRFLTRVFKDAGVDLSRETEFEAPSIYDTYDEHSLGRMKLEKAPDGSWVRKAERQARDMIRYTPE</sequence>
<evidence type="ECO:0000313" key="4">
    <source>
        <dbReference type="EMBL" id="RVW34996.1"/>
    </source>
</evidence>
<comment type="caution">
    <text evidence="4">The sequence shown here is derived from an EMBL/GenBank/DDBJ whole genome shotgun (WGS) entry which is preliminary data.</text>
</comment>
<proteinExistence type="predicted"/>
<dbReference type="Pfam" id="PF20167">
    <property type="entry name" value="Transposase_32"/>
    <property type="match status" value="1"/>
</dbReference>
<feature type="compositionally biased region" description="Basic and acidic residues" evidence="1">
    <location>
        <begin position="155"/>
        <end position="174"/>
    </location>
</feature>
<feature type="region of interest" description="Disordered" evidence="1">
    <location>
        <begin position="399"/>
        <end position="418"/>
    </location>
</feature>
<dbReference type="Pfam" id="PF25597">
    <property type="entry name" value="SH3_retrovirus"/>
    <property type="match status" value="1"/>
</dbReference>
<evidence type="ECO:0000313" key="5">
    <source>
        <dbReference type="Proteomes" id="UP000288805"/>
    </source>
</evidence>
<organism evidence="4 5">
    <name type="scientific">Vitis vinifera</name>
    <name type="common">Grape</name>
    <dbReference type="NCBI Taxonomy" id="29760"/>
    <lineage>
        <taxon>Eukaryota</taxon>
        <taxon>Viridiplantae</taxon>
        <taxon>Streptophyta</taxon>
        <taxon>Embryophyta</taxon>
        <taxon>Tracheophyta</taxon>
        <taxon>Spermatophyta</taxon>
        <taxon>Magnoliopsida</taxon>
        <taxon>eudicotyledons</taxon>
        <taxon>Gunneridae</taxon>
        <taxon>Pentapetalae</taxon>
        <taxon>rosids</taxon>
        <taxon>Vitales</taxon>
        <taxon>Vitaceae</taxon>
        <taxon>Viteae</taxon>
        <taxon>Vitis</taxon>
    </lineage>
</organism>
<evidence type="ECO:0000259" key="3">
    <source>
        <dbReference type="Pfam" id="PF25597"/>
    </source>
</evidence>
<dbReference type="PANTHER" id="PTHR11439:SF483">
    <property type="entry name" value="PEPTIDE SYNTHASE GLIP-LIKE, PUTATIVE (AFU_ORTHOLOGUE AFUA_3G12920)-RELATED"/>
    <property type="match status" value="1"/>
</dbReference>
<protein>
    <recommendedName>
        <fullName evidence="6">Retrovirus-related Pol polyprotein from transposon RE1</fullName>
    </recommendedName>
</protein>
<feature type="domain" description="Putative plant transposon protein" evidence="2">
    <location>
        <begin position="471"/>
        <end position="650"/>
    </location>
</feature>
<accession>A0A438DI13</accession>
<evidence type="ECO:0000259" key="2">
    <source>
        <dbReference type="Pfam" id="PF20167"/>
    </source>
</evidence>
<feature type="region of interest" description="Disordered" evidence="1">
    <location>
        <begin position="1"/>
        <end position="20"/>
    </location>
</feature>
<dbReference type="EMBL" id="QGNW01001617">
    <property type="protein sequence ID" value="RVW34996.1"/>
    <property type="molecule type" value="Genomic_DNA"/>
</dbReference>
<evidence type="ECO:0000256" key="1">
    <source>
        <dbReference type="SAM" id="MobiDB-lite"/>
    </source>
</evidence>
<dbReference type="InterPro" id="IPR057670">
    <property type="entry name" value="SH3_retrovirus"/>
</dbReference>
<dbReference type="InterPro" id="IPR046796">
    <property type="entry name" value="Transposase_32_dom"/>
</dbReference>
<name>A0A438DI13_VITVI</name>
<reference evidence="4 5" key="1">
    <citation type="journal article" date="2018" name="PLoS Genet.">
        <title>Population sequencing reveals clonal diversity and ancestral inbreeding in the grapevine cultivar Chardonnay.</title>
        <authorList>
            <person name="Roach M.J."/>
            <person name="Johnson D.L."/>
            <person name="Bohlmann J."/>
            <person name="van Vuuren H.J."/>
            <person name="Jones S.J."/>
            <person name="Pretorius I.S."/>
            <person name="Schmidt S.A."/>
            <person name="Borneman A.R."/>
        </authorList>
    </citation>
    <scope>NUCLEOTIDE SEQUENCE [LARGE SCALE GENOMIC DNA]</scope>
    <source>
        <strain evidence="5">cv. Chardonnay</strain>
        <tissue evidence="4">Leaf</tissue>
    </source>
</reference>
<feature type="region of interest" description="Disordered" evidence="1">
    <location>
        <begin position="152"/>
        <end position="190"/>
    </location>
</feature>
<evidence type="ECO:0008006" key="6">
    <source>
        <dbReference type="Google" id="ProtNLM"/>
    </source>
</evidence>
<feature type="domain" description="Retroviral polymerase SH3-like" evidence="3">
    <location>
        <begin position="86"/>
        <end position="133"/>
    </location>
</feature>
<dbReference type="Proteomes" id="UP000288805">
    <property type="component" value="Unassembled WGS sequence"/>
</dbReference>